<dbReference type="AlphaFoldDB" id="A0A3N4K1X7"/>
<reference evidence="1 2" key="1">
    <citation type="journal article" date="2018" name="Nat. Ecol. Evol.">
        <title>Pezizomycetes genomes reveal the molecular basis of ectomycorrhizal truffle lifestyle.</title>
        <authorList>
            <person name="Murat C."/>
            <person name="Payen T."/>
            <person name="Noel B."/>
            <person name="Kuo A."/>
            <person name="Morin E."/>
            <person name="Chen J."/>
            <person name="Kohler A."/>
            <person name="Krizsan K."/>
            <person name="Balestrini R."/>
            <person name="Da Silva C."/>
            <person name="Montanini B."/>
            <person name="Hainaut M."/>
            <person name="Levati E."/>
            <person name="Barry K.W."/>
            <person name="Belfiori B."/>
            <person name="Cichocki N."/>
            <person name="Clum A."/>
            <person name="Dockter R.B."/>
            <person name="Fauchery L."/>
            <person name="Guy J."/>
            <person name="Iotti M."/>
            <person name="Le Tacon F."/>
            <person name="Lindquist E.A."/>
            <person name="Lipzen A."/>
            <person name="Malagnac F."/>
            <person name="Mello A."/>
            <person name="Molinier V."/>
            <person name="Miyauchi S."/>
            <person name="Poulain J."/>
            <person name="Riccioni C."/>
            <person name="Rubini A."/>
            <person name="Sitrit Y."/>
            <person name="Splivallo R."/>
            <person name="Traeger S."/>
            <person name="Wang M."/>
            <person name="Zifcakova L."/>
            <person name="Wipf D."/>
            <person name="Zambonelli A."/>
            <person name="Paolocci F."/>
            <person name="Nowrousian M."/>
            <person name="Ottonello S."/>
            <person name="Baldrian P."/>
            <person name="Spatafora J.W."/>
            <person name="Henrissat B."/>
            <person name="Nagy L.G."/>
            <person name="Aury J.M."/>
            <person name="Wincker P."/>
            <person name="Grigoriev I.V."/>
            <person name="Bonfante P."/>
            <person name="Martin F.M."/>
        </authorList>
    </citation>
    <scope>NUCLEOTIDE SEQUENCE [LARGE SCALE GENOMIC DNA]</scope>
    <source>
        <strain evidence="1 2">120613-1</strain>
    </source>
</reference>
<evidence type="ECO:0000313" key="2">
    <source>
        <dbReference type="Proteomes" id="UP000276215"/>
    </source>
</evidence>
<protein>
    <submittedName>
        <fullName evidence="1">Uncharacterized protein</fullName>
    </submittedName>
</protein>
<dbReference type="EMBL" id="ML120384">
    <property type="protein sequence ID" value="RPA99884.1"/>
    <property type="molecule type" value="Genomic_DNA"/>
</dbReference>
<gene>
    <name evidence="1" type="ORF">L873DRAFT_1806033</name>
</gene>
<name>A0A3N4K1X7_9PEZI</name>
<keyword evidence="2" id="KW-1185">Reference proteome</keyword>
<organism evidence="1 2">
    <name type="scientific">Choiromyces venosus 120613-1</name>
    <dbReference type="NCBI Taxonomy" id="1336337"/>
    <lineage>
        <taxon>Eukaryota</taxon>
        <taxon>Fungi</taxon>
        <taxon>Dikarya</taxon>
        <taxon>Ascomycota</taxon>
        <taxon>Pezizomycotina</taxon>
        <taxon>Pezizomycetes</taxon>
        <taxon>Pezizales</taxon>
        <taxon>Tuberaceae</taxon>
        <taxon>Choiromyces</taxon>
    </lineage>
</organism>
<accession>A0A3N4K1X7</accession>
<sequence>MVTRVRRGLRRLEGLNRTISIPLGTHAVGAAALFGASLGDPAVVKRSRRFIMDFVLCGDPNGGDGGAGNGVIFP</sequence>
<evidence type="ECO:0000313" key="1">
    <source>
        <dbReference type="EMBL" id="RPA99884.1"/>
    </source>
</evidence>
<dbReference type="Proteomes" id="UP000276215">
    <property type="component" value="Unassembled WGS sequence"/>
</dbReference>
<proteinExistence type="predicted"/>